<reference evidence="1" key="1">
    <citation type="submission" date="2020-08" db="EMBL/GenBank/DDBJ databases">
        <title>Multicomponent nature underlies the extraordinary mechanical properties of spider dragline silk.</title>
        <authorList>
            <person name="Kono N."/>
            <person name="Nakamura H."/>
            <person name="Mori M."/>
            <person name="Yoshida Y."/>
            <person name="Ohtoshi R."/>
            <person name="Malay A.D."/>
            <person name="Moran D.A.P."/>
            <person name="Tomita M."/>
            <person name="Numata K."/>
            <person name="Arakawa K."/>
        </authorList>
    </citation>
    <scope>NUCLEOTIDE SEQUENCE</scope>
</reference>
<sequence length="132" mass="14608">MRLPNTGNDRHQHKYTSLLRTAKSLLKGLTTDGAAIVSYLSKSAYFSLSYNEISSPCSTCLYPSCWPASWLASLPFPTVMSLDTLMAMVTWDITTWTTTSTMSTTMTSIISSRNKEDGPVSQVKEQRLGLQV</sequence>
<protein>
    <submittedName>
        <fullName evidence="1">Uncharacterized protein</fullName>
    </submittedName>
</protein>
<evidence type="ECO:0000313" key="1">
    <source>
        <dbReference type="EMBL" id="GFU02026.1"/>
    </source>
</evidence>
<name>A0A8X6UEG7_NEPPI</name>
<accession>A0A8X6UEG7</accession>
<dbReference type="Proteomes" id="UP000887013">
    <property type="component" value="Unassembled WGS sequence"/>
</dbReference>
<evidence type="ECO:0000313" key="2">
    <source>
        <dbReference type="Proteomes" id="UP000887013"/>
    </source>
</evidence>
<dbReference type="AlphaFoldDB" id="A0A8X6UEG7"/>
<keyword evidence="2" id="KW-1185">Reference proteome</keyword>
<dbReference type="EMBL" id="BMAW01076550">
    <property type="protein sequence ID" value="GFU02026.1"/>
    <property type="molecule type" value="Genomic_DNA"/>
</dbReference>
<organism evidence="1 2">
    <name type="scientific">Nephila pilipes</name>
    <name type="common">Giant wood spider</name>
    <name type="synonym">Nephila maculata</name>
    <dbReference type="NCBI Taxonomy" id="299642"/>
    <lineage>
        <taxon>Eukaryota</taxon>
        <taxon>Metazoa</taxon>
        <taxon>Ecdysozoa</taxon>
        <taxon>Arthropoda</taxon>
        <taxon>Chelicerata</taxon>
        <taxon>Arachnida</taxon>
        <taxon>Araneae</taxon>
        <taxon>Araneomorphae</taxon>
        <taxon>Entelegynae</taxon>
        <taxon>Araneoidea</taxon>
        <taxon>Nephilidae</taxon>
        <taxon>Nephila</taxon>
    </lineage>
</organism>
<gene>
    <name evidence="1" type="ORF">NPIL_687351</name>
</gene>
<proteinExistence type="predicted"/>
<comment type="caution">
    <text evidence="1">The sequence shown here is derived from an EMBL/GenBank/DDBJ whole genome shotgun (WGS) entry which is preliminary data.</text>
</comment>